<evidence type="ECO:0000256" key="4">
    <source>
        <dbReference type="ARBA" id="ARBA00022782"/>
    </source>
</evidence>
<comment type="subcellular location">
    <subcellularLocation>
        <location evidence="1">Nucleus</location>
    </subcellularLocation>
</comment>
<keyword evidence="4" id="KW-0221">Differentiation</keyword>
<evidence type="ECO:0000256" key="7">
    <source>
        <dbReference type="ARBA" id="ARBA00023159"/>
    </source>
</evidence>
<dbReference type="GO" id="GO:0007417">
    <property type="term" value="P:central nervous system development"/>
    <property type="evidence" value="ECO:0007669"/>
    <property type="project" value="TreeGrafter"/>
</dbReference>
<dbReference type="OrthoDB" id="9212614at2759"/>
<feature type="domain" description="HMG box" evidence="12">
    <location>
        <begin position="560"/>
        <end position="628"/>
    </location>
</feature>
<keyword evidence="2" id="KW-0217">Developmental protein</keyword>
<dbReference type="AlphaFoldDB" id="A0A7L2KPP9"/>
<keyword evidence="5" id="KW-0805">Transcription regulation</keyword>
<comment type="caution">
    <text evidence="13">The sequence shown here is derived from an EMBL/GenBank/DDBJ whole genome shotgun (WGS) entry which is preliminary data.</text>
</comment>
<dbReference type="InterPro" id="IPR036910">
    <property type="entry name" value="HMG_box_dom_sf"/>
</dbReference>
<reference evidence="13 14" key="1">
    <citation type="submission" date="2019-09" db="EMBL/GenBank/DDBJ databases">
        <title>Bird 10,000 Genomes (B10K) Project - Family phase.</title>
        <authorList>
            <person name="Zhang G."/>
        </authorList>
    </citation>
    <scope>NUCLEOTIDE SEQUENCE [LARGE SCALE GENOMIC DNA]</scope>
    <source>
        <strain evidence="13">B10K-DU-001-36</strain>
        <tissue evidence="13">Muscle</tissue>
    </source>
</reference>
<feature type="non-terminal residue" evidence="13">
    <location>
        <position position="767"/>
    </location>
</feature>
<dbReference type="SMART" id="SM00398">
    <property type="entry name" value="HMG"/>
    <property type="match status" value="1"/>
</dbReference>
<dbReference type="GO" id="GO:0000981">
    <property type="term" value="F:DNA-binding transcription factor activity, RNA polymerase II-specific"/>
    <property type="evidence" value="ECO:0007669"/>
    <property type="project" value="TreeGrafter"/>
</dbReference>
<keyword evidence="9 10" id="KW-0539">Nucleus</keyword>
<evidence type="ECO:0000256" key="2">
    <source>
        <dbReference type="ARBA" id="ARBA00022473"/>
    </source>
</evidence>
<gene>
    <name evidence="13" type="primary">Sox6</name>
    <name evidence="13" type="ORF">ZOSHYP_R07244</name>
</gene>
<dbReference type="InterPro" id="IPR051356">
    <property type="entry name" value="SOX/SOX-like_TF"/>
</dbReference>
<feature type="compositionally biased region" description="Low complexity" evidence="11">
    <location>
        <begin position="400"/>
        <end position="410"/>
    </location>
</feature>
<feature type="compositionally biased region" description="Polar residues" evidence="11">
    <location>
        <begin position="377"/>
        <end position="399"/>
    </location>
</feature>
<feature type="DNA-binding region" description="HMG box" evidence="10">
    <location>
        <begin position="560"/>
        <end position="628"/>
    </location>
</feature>
<dbReference type="GO" id="GO:0005634">
    <property type="term" value="C:nucleus"/>
    <property type="evidence" value="ECO:0007669"/>
    <property type="project" value="UniProtKB-SubCell"/>
</dbReference>
<feature type="region of interest" description="Disordered" evidence="11">
    <location>
        <begin position="444"/>
        <end position="469"/>
    </location>
</feature>
<dbReference type="CDD" id="cd22042">
    <property type="entry name" value="HMG-box_EGL13-like"/>
    <property type="match status" value="1"/>
</dbReference>
<keyword evidence="6 10" id="KW-0238">DNA-binding</keyword>
<keyword evidence="8" id="KW-0804">Transcription</keyword>
<evidence type="ECO:0000256" key="11">
    <source>
        <dbReference type="SAM" id="MobiDB-lite"/>
    </source>
</evidence>
<dbReference type="PROSITE" id="PS50118">
    <property type="entry name" value="HMG_BOX_2"/>
    <property type="match status" value="1"/>
</dbReference>
<evidence type="ECO:0000256" key="8">
    <source>
        <dbReference type="ARBA" id="ARBA00023163"/>
    </source>
</evidence>
<dbReference type="FunFam" id="1.10.30.10:FF:000003">
    <property type="entry name" value="Putative transcription factor SOX-6"/>
    <property type="match status" value="1"/>
</dbReference>
<evidence type="ECO:0000313" key="13">
    <source>
        <dbReference type="EMBL" id="NXR37474.1"/>
    </source>
</evidence>
<dbReference type="Pfam" id="PF00505">
    <property type="entry name" value="HMG_box"/>
    <property type="match status" value="1"/>
</dbReference>
<feature type="non-terminal residue" evidence="13">
    <location>
        <position position="1"/>
    </location>
</feature>
<dbReference type="PANTHER" id="PTHR45789">
    <property type="entry name" value="FI18025P1"/>
    <property type="match status" value="1"/>
</dbReference>
<dbReference type="Gene3D" id="1.10.30.10">
    <property type="entry name" value="High mobility group box domain"/>
    <property type="match status" value="1"/>
</dbReference>
<evidence type="ECO:0000259" key="12">
    <source>
        <dbReference type="PROSITE" id="PS50118"/>
    </source>
</evidence>
<dbReference type="GO" id="GO:0032332">
    <property type="term" value="P:positive regulation of chondrocyte differentiation"/>
    <property type="evidence" value="ECO:0007669"/>
    <property type="project" value="TreeGrafter"/>
</dbReference>
<proteinExistence type="predicted"/>
<keyword evidence="3" id="KW-1017">Isopeptide bond</keyword>
<feature type="compositionally biased region" description="Acidic residues" evidence="11">
    <location>
        <begin position="735"/>
        <end position="748"/>
    </location>
</feature>
<dbReference type="GO" id="GO:0045165">
    <property type="term" value="P:cell fate commitment"/>
    <property type="evidence" value="ECO:0007669"/>
    <property type="project" value="TreeGrafter"/>
</dbReference>
<keyword evidence="7" id="KW-0010">Activator</keyword>
<feature type="region of interest" description="Disordered" evidence="11">
    <location>
        <begin position="320"/>
        <end position="410"/>
    </location>
</feature>
<accession>A0A7L2KPP9</accession>
<feature type="compositionally biased region" description="Polar residues" evidence="11">
    <location>
        <begin position="692"/>
        <end position="728"/>
    </location>
</feature>
<dbReference type="InterPro" id="IPR009071">
    <property type="entry name" value="HMG_box_dom"/>
</dbReference>
<dbReference type="Proteomes" id="UP000549157">
    <property type="component" value="Unassembled WGS sequence"/>
</dbReference>
<feature type="region of interest" description="Disordered" evidence="11">
    <location>
        <begin position="692"/>
        <end position="767"/>
    </location>
</feature>
<dbReference type="GO" id="GO:0000978">
    <property type="term" value="F:RNA polymerase II cis-regulatory region sequence-specific DNA binding"/>
    <property type="evidence" value="ECO:0007669"/>
    <property type="project" value="TreeGrafter"/>
</dbReference>
<name>A0A7L2KPP9_9PASS</name>
<evidence type="ECO:0000256" key="3">
    <source>
        <dbReference type="ARBA" id="ARBA00022499"/>
    </source>
</evidence>
<protein>
    <submittedName>
        <fullName evidence="13">SOX6 factor</fullName>
    </submittedName>
</protein>
<evidence type="ECO:0000256" key="5">
    <source>
        <dbReference type="ARBA" id="ARBA00023015"/>
    </source>
</evidence>
<evidence type="ECO:0000256" key="1">
    <source>
        <dbReference type="ARBA" id="ARBA00004123"/>
    </source>
</evidence>
<evidence type="ECO:0000256" key="9">
    <source>
        <dbReference type="ARBA" id="ARBA00023242"/>
    </source>
</evidence>
<evidence type="ECO:0000256" key="10">
    <source>
        <dbReference type="PROSITE-ProRule" id="PRU00267"/>
    </source>
</evidence>
<dbReference type="EMBL" id="VWYL01019149">
    <property type="protein sequence ID" value="NXR37474.1"/>
    <property type="molecule type" value="Genomic_DNA"/>
</dbReference>
<dbReference type="PANTHER" id="PTHR45789:SF1">
    <property type="entry name" value="TRANSCRIPTION FACTOR SOX-6"/>
    <property type="match status" value="1"/>
</dbReference>
<evidence type="ECO:0000313" key="14">
    <source>
        <dbReference type="Proteomes" id="UP000549157"/>
    </source>
</evidence>
<keyword evidence="14" id="KW-1185">Reference proteome</keyword>
<feature type="compositionally biased region" description="Basic and acidic residues" evidence="11">
    <location>
        <begin position="749"/>
        <end position="767"/>
    </location>
</feature>
<sequence>CKSLFSPCTSNSCFKQHVFVTSLLAYWNGVLFNKKNIGMFKKETVPIVCSSSMQTQVHFWAAGRKVATRVSTSLAQLSFCSLQMPDPSSTLGRAPVLLLFSSPKRKGASIWQLGIRLLAGFPPFAPLDLTKQDSCLPGPYAVPGRIYLEILSGTDIKSLIRKLVRLWTLLTDKRPTRFRACWVRLHLHSCGLTQTFQKRTTIWDNWCHWVAKKNMKKQMSSKHNPLFLQPQLLVCLRNKKGSITLKKENLFISVWEPNQALVSNDDGSTVAPGLQQECSFCVPIITFTAAFFRNIAGIYVYLLVFQQLYAAQLASMQVSPGAKMPSTPQPPNTTGALSPTGMKNEKRGTSPVTQVKDEAAQPLNLSARPKTAEPVKSPTSPTQNLFPASKSSPVTVTNKSGIPSPLSGSLGRGSSLDILSSLNSPALFGDQDTVMKAIQEARKMREQIQREQQQQQQPHGVDGKLPSMNNMGLNNCRNEKERTRFENLGPQLTGKPNEDGKIGPGVIDLTRPEDAEGDKAVNGSAAKLQQYYCWPTGGATVAEARVYRDSRGRASSEPHIKRPMNAFMVWAKDERRKILQAFPDMHNSNISKILGSRWKSMSNQEKQPYYEEQARLSKIHLEKYPNYKYKPRPKRTCIVDGKKLRIGEYKQLMRSRRQEMRQFFTVGQQPQIPITTGTGVVYPGAITMATTTPSPQMTSDCSSTSASPEPSIPVIQSTYGMKTDSGSLPGNEMINGEDEIEMYEDYEDDPKSDYSSENEAHEAVSAN</sequence>
<evidence type="ECO:0000256" key="6">
    <source>
        <dbReference type="ARBA" id="ARBA00023125"/>
    </source>
</evidence>
<dbReference type="SUPFAM" id="SSF47095">
    <property type="entry name" value="HMG-box"/>
    <property type="match status" value="1"/>
</dbReference>
<organism evidence="13 14">
    <name type="scientific">Zosterops hypoxanthus</name>
    <dbReference type="NCBI Taxonomy" id="2485327"/>
    <lineage>
        <taxon>Eukaryota</taxon>
        <taxon>Metazoa</taxon>
        <taxon>Chordata</taxon>
        <taxon>Craniata</taxon>
        <taxon>Vertebrata</taxon>
        <taxon>Euteleostomi</taxon>
        <taxon>Archelosauria</taxon>
        <taxon>Archosauria</taxon>
        <taxon>Dinosauria</taxon>
        <taxon>Saurischia</taxon>
        <taxon>Theropoda</taxon>
        <taxon>Coelurosauria</taxon>
        <taxon>Aves</taxon>
        <taxon>Neognathae</taxon>
        <taxon>Neoaves</taxon>
        <taxon>Telluraves</taxon>
        <taxon>Australaves</taxon>
        <taxon>Passeriformes</taxon>
        <taxon>Sylvioidea</taxon>
        <taxon>Zosteropidae</taxon>
        <taxon>Zosterops</taxon>
    </lineage>
</organism>